<dbReference type="NCBIfam" id="TIGR00099">
    <property type="entry name" value="Cof-subfamily"/>
    <property type="match status" value="1"/>
</dbReference>
<dbReference type="Gene3D" id="3.40.50.1000">
    <property type="entry name" value="HAD superfamily/HAD-like"/>
    <property type="match status" value="1"/>
</dbReference>
<dbReference type="SFLD" id="SFLDS00003">
    <property type="entry name" value="Haloacid_Dehalogenase"/>
    <property type="match status" value="1"/>
</dbReference>
<comment type="caution">
    <text evidence="1">The sequence shown here is derived from an EMBL/GenBank/DDBJ whole genome shotgun (WGS) entry which is preliminary data.</text>
</comment>
<dbReference type="SFLD" id="SFLDG01144">
    <property type="entry name" value="C2.B.4:_PGP_Like"/>
    <property type="match status" value="1"/>
</dbReference>
<dbReference type="PROSITE" id="PS01228">
    <property type="entry name" value="COF_1"/>
    <property type="match status" value="1"/>
</dbReference>
<dbReference type="GO" id="GO:0000287">
    <property type="term" value="F:magnesium ion binding"/>
    <property type="evidence" value="ECO:0007669"/>
    <property type="project" value="TreeGrafter"/>
</dbReference>
<dbReference type="Gene3D" id="3.30.1240.10">
    <property type="match status" value="1"/>
</dbReference>
<evidence type="ECO:0000313" key="1">
    <source>
        <dbReference type="EMBL" id="HIZ15317.1"/>
    </source>
</evidence>
<evidence type="ECO:0000313" key="2">
    <source>
        <dbReference type="Proteomes" id="UP000824014"/>
    </source>
</evidence>
<dbReference type="InterPro" id="IPR006379">
    <property type="entry name" value="HAD-SF_hydro_IIB"/>
</dbReference>
<dbReference type="NCBIfam" id="TIGR01484">
    <property type="entry name" value="HAD-SF-IIB"/>
    <property type="match status" value="1"/>
</dbReference>
<name>A0A9D2IM69_9BACT</name>
<dbReference type="InterPro" id="IPR023214">
    <property type="entry name" value="HAD_sf"/>
</dbReference>
<dbReference type="PROSITE" id="PS01229">
    <property type="entry name" value="COF_2"/>
    <property type="match status" value="1"/>
</dbReference>
<organism evidence="1 2">
    <name type="scientific">Candidatus Tidjanibacter faecipullorum</name>
    <dbReference type="NCBI Taxonomy" id="2838766"/>
    <lineage>
        <taxon>Bacteria</taxon>
        <taxon>Pseudomonadati</taxon>
        <taxon>Bacteroidota</taxon>
        <taxon>Bacteroidia</taxon>
        <taxon>Bacteroidales</taxon>
        <taxon>Rikenellaceae</taxon>
        <taxon>Tidjanibacter</taxon>
    </lineage>
</organism>
<reference evidence="1" key="2">
    <citation type="submission" date="2021-04" db="EMBL/GenBank/DDBJ databases">
        <authorList>
            <person name="Gilroy R."/>
        </authorList>
    </citation>
    <scope>NUCLEOTIDE SEQUENCE</scope>
    <source>
        <strain evidence="1">ChiHjej11B10-19426</strain>
    </source>
</reference>
<protein>
    <submittedName>
        <fullName evidence="1">Cof-type HAD-IIB family hydrolase</fullName>
    </submittedName>
</protein>
<dbReference type="GO" id="GO:0005829">
    <property type="term" value="C:cytosol"/>
    <property type="evidence" value="ECO:0007669"/>
    <property type="project" value="TreeGrafter"/>
</dbReference>
<dbReference type="InterPro" id="IPR000150">
    <property type="entry name" value="Cof"/>
</dbReference>
<dbReference type="EMBL" id="DXCC01000017">
    <property type="protein sequence ID" value="HIZ15317.1"/>
    <property type="molecule type" value="Genomic_DNA"/>
</dbReference>
<accession>A0A9D2IM69</accession>
<sequence>MIKAIFFDIDGTLLSFKTHAVHPSTLRALQTLRRQGVRLFISTGRHELLINNLDTSFFDGIVSLNGQCVRIGGKTIHANAMTAEDARVAVEFVTEHRLATIFEGIDFMRLNLMTDRAREGAALLDLRMPAVQDVSDIPDYPMLQLIVFCSPEQERELVARMPSCEATRWTPLLCDVMPLGGGKHIGIQKVLDYYGFTREECMAFGDGENDISMLRYVGLGVAMGNADAEVKAAADYVTTSTDDSGIARALRRFGVIPA</sequence>
<dbReference type="PANTHER" id="PTHR10000:SF25">
    <property type="entry name" value="PHOSPHATASE YKRA-RELATED"/>
    <property type="match status" value="1"/>
</dbReference>
<dbReference type="GO" id="GO:0016791">
    <property type="term" value="F:phosphatase activity"/>
    <property type="evidence" value="ECO:0007669"/>
    <property type="project" value="TreeGrafter"/>
</dbReference>
<dbReference type="Proteomes" id="UP000824014">
    <property type="component" value="Unassembled WGS sequence"/>
</dbReference>
<dbReference type="AlphaFoldDB" id="A0A9D2IM69"/>
<dbReference type="Pfam" id="PF08282">
    <property type="entry name" value="Hydrolase_3"/>
    <property type="match status" value="1"/>
</dbReference>
<dbReference type="InterPro" id="IPR036412">
    <property type="entry name" value="HAD-like_sf"/>
</dbReference>
<proteinExistence type="predicted"/>
<reference evidence="1" key="1">
    <citation type="journal article" date="2021" name="PeerJ">
        <title>Extensive microbial diversity within the chicken gut microbiome revealed by metagenomics and culture.</title>
        <authorList>
            <person name="Gilroy R."/>
            <person name="Ravi A."/>
            <person name="Getino M."/>
            <person name="Pursley I."/>
            <person name="Horton D.L."/>
            <person name="Alikhan N.F."/>
            <person name="Baker D."/>
            <person name="Gharbi K."/>
            <person name="Hall N."/>
            <person name="Watson M."/>
            <person name="Adriaenssens E.M."/>
            <person name="Foster-Nyarko E."/>
            <person name="Jarju S."/>
            <person name="Secka A."/>
            <person name="Antonio M."/>
            <person name="Oren A."/>
            <person name="Chaudhuri R.R."/>
            <person name="La Ragione R."/>
            <person name="Hildebrand F."/>
            <person name="Pallen M.J."/>
        </authorList>
    </citation>
    <scope>NUCLEOTIDE SEQUENCE</scope>
    <source>
        <strain evidence="1">ChiHjej11B10-19426</strain>
    </source>
</reference>
<dbReference type="SFLD" id="SFLDG01140">
    <property type="entry name" value="C2.B:_Phosphomannomutase_and_P"/>
    <property type="match status" value="1"/>
</dbReference>
<dbReference type="PANTHER" id="PTHR10000">
    <property type="entry name" value="PHOSPHOSERINE PHOSPHATASE"/>
    <property type="match status" value="1"/>
</dbReference>
<keyword evidence="1" id="KW-0378">Hydrolase</keyword>
<dbReference type="SUPFAM" id="SSF56784">
    <property type="entry name" value="HAD-like"/>
    <property type="match status" value="1"/>
</dbReference>
<gene>
    <name evidence="1" type="ORF">H9816_05345</name>
</gene>